<keyword evidence="8" id="KW-1185">Reference proteome</keyword>
<comment type="subcellular location">
    <subcellularLocation>
        <location evidence="1">Membrane</location>
        <topology evidence="1">Multi-pass membrane protein</topology>
    </subcellularLocation>
</comment>
<evidence type="ECO:0000256" key="5">
    <source>
        <dbReference type="SAM" id="MobiDB-lite"/>
    </source>
</evidence>
<sequence length="335" mass="38339">MEEKKEEEEEDKEAGEEKKKLRKRNAIHTVQSDIAVAANNGNGTSFQMKRRVFGHVTLVVSFVYALCYAPFVNMSWCLYGDIETHSEKAFNEDVEIEKFYEEIEKAKGYLKSQGIILVMRDFNAKVGDKRVGDVVEPSGIGNVNERGSRLTEWCQVNDFTISNTWYQNHPRRQWTWKSPGDRSRNKIDYILIQKRFRNAIKTSKSLPGAACDSDHIPVRLVIDTVNNLNHQNNQVHSVSMSLLFLSPFLNPIVYGIFNKHFRQTLLDLLRTVCIKRSRRLQVNNRVDHRPSRNRYSHTAGIDIHVVMGSTSQSYRQGCSSTAGGMNTITTGSSKY</sequence>
<dbReference type="GO" id="GO:0004930">
    <property type="term" value="F:G protein-coupled receptor activity"/>
    <property type="evidence" value="ECO:0007669"/>
    <property type="project" value="UniProtKB-KW"/>
</dbReference>
<dbReference type="Gene3D" id="3.60.10.10">
    <property type="entry name" value="Endonuclease/exonuclease/phosphatase"/>
    <property type="match status" value="1"/>
</dbReference>
<dbReference type="SUPFAM" id="SSF56219">
    <property type="entry name" value="DNase I-like"/>
    <property type="match status" value="1"/>
</dbReference>
<comment type="caution">
    <text evidence="7">The sequence shown here is derived from an EMBL/GenBank/DDBJ whole genome shotgun (WGS) entry which is preliminary data.</text>
</comment>
<keyword evidence="2" id="KW-0297">G-protein coupled receptor</keyword>
<name>A0AAV4CDP3_9GAST</name>
<dbReference type="PANTHER" id="PTHR24243:SF208">
    <property type="entry name" value="PYROKININ-1 RECEPTOR"/>
    <property type="match status" value="1"/>
</dbReference>
<dbReference type="SUPFAM" id="SSF81321">
    <property type="entry name" value="Family A G protein-coupled receptor-like"/>
    <property type="match status" value="1"/>
</dbReference>
<gene>
    <name evidence="7" type="ORF">PoB_005595700</name>
</gene>
<evidence type="ECO:0000256" key="6">
    <source>
        <dbReference type="SAM" id="Phobius"/>
    </source>
</evidence>
<evidence type="ECO:0000256" key="1">
    <source>
        <dbReference type="ARBA" id="ARBA00004141"/>
    </source>
</evidence>
<dbReference type="AlphaFoldDB" id="A0AAV4CDP3"/>
<feature type="transmembrane region" description="Helical" evidence="6">
    <location>
        <begin position="52"/>
        <end position="71"/>
    </location>
</feature>
<dbReference type="Gene3D" id="1.20.1070.10">
    <property type="entry name" value="Rhodopsin 7-helix transmembrane proteins"/>
    <property type="match status" value="1"/>
</dbReference>
<dbReference type="Proteomes" id="UP000735302">
    <property type="component" value="Unassembled WGS sequence"/>
</dbReference>
<keyword evidence="6" id="KW-1133">Transmembrane helix</keyword>
<feature type="compositionally biased region" description="Acidic residues" evidence="5">
    <location>
        <begin position="1"/>
        <end position="14"/>
    </location>
</feature>
<dbReference type="PANTHER" id="PTHR24243">
    <property type="entry name" value="G-PROTEIN COUPLED RECEPTOR"/>
    <property type="match status" value="1"/>
</dbReference>
<keyword evidence="6" id="KW-0812">Transmembrane</keyword>
<evidence type="ECO:0000256" key="2">
    <source>
        <dbReference type="ARBA" id="ARBA00023040"/>
    </source>
</evidence>
<keyword evidence="6" id="KW-0472">Membrane</keyword>
<evidence type="ECO:0000256" key="3">
    <source>
        <dbReference type="ARBA" id="ARBA00023170"/>
    </source>
</evidence>
<evidence type="ECO:0000313" key="7">
    <source>
        <dbReference type="EMBL" id="GFO29452.1"/>
    </source>
</evidence>
<evidence type="ECO:0000313" key="8">
    <source>
        <dbReference type="Proteomes" id="UP000735302"/>
    </source>
</evidence>
<dbReference type="GO" id="GO:0016020">
    <property type="term" value="C:membrane"/>
    <property type="evidence" value="ECO:0007669"/>
    <property type="project" value="UniProtKB-SubCell"/>
</dbReference>
<proteinExistence type="predicted"/>
<feature type="region of interest" description="Disordered" evidence="5">
    <location>
        <begin position="1"/>
        <end position="23"/>
    </location>
</feature>
<reference evidence="7 8" key="1">
    <citation type="journal article" date="2021" name="Elife">
        <title>Chloroplast acquisition without the gene transfer in kleptoplastic sea slugs, Plakobranchus ocellatus.</title>
        <authorList>
            <person name="Maeda T."/>
            <person name="Takahashi S."/>
            <person name="Yoshida T."/>
            <person name="Shimamura S."/>
            <person name="Takaki Y."/>
            <person name="Nagai Y."/>
            <person name="Toyoda A."/>
            <person name="Suzuki Y."/>
            <person name="Arimoto A."/>
            <person name="Ishii H."/>
            <person name="Satoh N."/>
            <person name="Nishiyama T."/>
            <person name="Hasebe M."/>
            <person name="Maruyama T."/>
            <person name="Minagawa J."/>
            <person name="Obokata J."/>
            <person name="Shigenobu S."/>
        </authorList>
    </citation>
    <scope>NUCLEOTIDE SEQUENCE [LARGE SCALE GENOMIC DNA]</scope>
</reference>
<evidence type="ECO:0000256" key="4">
    <source>
        <dbReference type="ARBA" id="ARBA00023224"/>
    </source>
</evidence>
<keyword evidence="3" id="KW-0675">Receptor</keyword>
<keyword evidence="4" id="KW-0807">Transducer</keyword>
<protein>
    <submittedName>
        <fullName evidence="7">Craniofacial development protein 2-like protein</fullName>
    </submittedName>
</protein>
<dbReference type="InterPro" id="IPR036691">
    <property type="entry name" value="Endo/exonu/phosph_ase_sf"/>
</dbReference>
<accession>A0AAV4CDP3</accession>
<organism evidence="7 8">
    <name type="scientific">Plakobranchus ocellatus</name>
    <dbReference type="NCBI Taxonomy" id="259542"/>
    <lineage>
        <taxon>Eukaryota</taxon>
        <taxon>Metazoa</taxon>
        <taxon>Spiralia</taxon>
        <taxon>Lophotrochozoa</taxon>
        <taxon>Mollusca</taxon>
        <taxon>Gastropoda</taxon>
        <taxon>Heterobranchia</taxon>
        <taxon>Euthyneura</taxon>
        <taxon>Panpulmonata</taxon>
        <taxon>Sacoglossa</taxon>
        <taxon>Placobranchoidea</taxon>
        <taxon>Plakobranchidae</taxon>
        <taxon>Plakobranchus</taxon>
    </lineage>
</organism>
<dbReference type="EMBL" id="BLXT01006160">
    <property type="protein sequence ID" value="GFO29452.1"/>
    <property type="molecule type" value="Genomic_DNA"/>
</dbReference>